<feature type="transmembrane region" description="Helical" evidence="6">
    <location>
        <begin position="48"/>
        <end position="72"/>
    </location>
</feature>
<dbReference type="NCBIfam" id="TIGR03954">
    <property type="entry name" value="integ_memb_HG"/>
    <property type="match status" value="1"/>
</dbReference>
<evidence type="ECO:0000313" key="8">
    <source>
        <dbReference type="EMBL" id="SZD74116.1"/>
    </source>
</evidence>
<feature type="transmembrane region" description="Helical" evidence="6">
    <location>
        <begin position="21"/>
        <end position="42"/>
    </location>
</feature>
<keyword evidence="3 6" id="KW-0812">Transmembrane</keyword>
<accession>A0A383U4A4</accession>
<dbReference type="InterPro" id="IPR023845">
    <property type="entry name" value="DUF3817_TM"/>
</dbReference>
<evidence type="ECO:0000259" key="7">
    <source>
        <dbReference type="Pfam" id="PF12823"/>
    </source>
</evidence>
<evidence type="ECO:0000256" key="3">
    <source>
        <dbReference type="ARBA" id="ARBA00022692"/>
    </source>
</evidence>
<evidence type="ECO:0000256" key="5">
    <source>
        <dbReference type="ARBA" id="ARBA00023136"/>
    </source>
</evidence>
<dbReference type="Pfam" id="PF12823">
    <property type="entry name" value="DUF3817"/>
    <property type="match status" value="1"/>
</dbReference>
<keyword evidence="4 6" id="KW-1133">Transmembrane helix</keyword>
<feature type="domain" description="DUF3817" evidence="7">
    <location>
        <begin position="19"/>
        <end position="104"/>
    </location>
</feature>
<proteinExistence type="predicted"/>
<gene>
    <name evidence="8" type="ORF">SAMEA104719789_01574</name>
</gene>
<dbReference type="PANTHER" id="PTHR40077">
    <property type="entry name" value="MEMBRANE PROTEIN-RELATED"/>
    <property type="match status" value="1"/>
</dbReference>
<keyword evidence="2" id="KW-1003">Cell membrane</keyword>
<dbReference type="AlphaFoldDB" id="A0A383U4A4"/>
<dbReference type="OrthoDB" id="1272288at2"/>
<organism evidence="8 9">
    <name type="scientific">Candidatus Ornithobacterium hominis</name>
    <dbReference type="NCBI Taxonomy" id="2497989"/>
    <lineage>
        <taxon>Bacteria</taxon>
        <taxon>Pseudomonadati</taxon>
        <taxon>Bacteroidota</taxon>
        <taxon>Flavobacteriia</taxon>
        <taxon>Flavobacteriales</taxon>
        <taxon>Weeksellaceae</taxon>
        <taxon>Ornithobacterium</taxon>
    </lineage>
</organism>
<evidence type="ECO:0000313" key="9">
    <source>
        <dbReference type="Proteomes" id="UP000262142"/>
    </source>
</evidence>
<protein>
    <submittedName>
        <fullName evidence="8">Integral membrane protein</fullName>
    </submittedName>
</protein>
<feature type="transmembrane region" description="Helical" evidence="6">
    <location>
        <begin position="84"/>
        <end position="100"/>
    </location>
</feature>
<dbReference type="PANTHER" id="PTHR40077:SF1">
    <property type="entry name" value="MEMBRANE PROTEIN"/>
    <property type="match status" value="1"/>
</dbReference>
<evidence type="ECO:0000256" key="4">
    <source>
        <dbReference type="ARBA" id="ARBA00022989"/>
    </source>
</evidence>
<evidence type="ECO:0000256" key="1">
    <source>
        <dbReference type="ARBA" id="ARBA00004651"/>
    </source>
</evidence>
<dbReference type="EMBL" id="UNSC01000007">
    <property type="protein sequence ID" value="SZD74116.1"/>
    <property type="molecule type" value="Genomic_DNA"/>
</dbReference>
<evidence type="ECO:0000256" key="2">
    <source>
        <dbReference type="ARBA" id="ARBA00022475"/>
    </source>
</evidence>
<evidence type="ECO:0000256" key="6">
    <source>
        <dbReference type="SAM" id="Phobius"/>
    </source>
</evidence>
<keyword evidence="5 6" id="KW-0472">Membrane</keyword>
<dbReference type="Proteomes" id="UP000262142">
    <property type="component" value="Unassembled WGS sequence"/>
</dbReference>
<dbReference type="GO" id="GO:0005886">
    <property type="term" value="C:plasma membrane"/>
    <property type="evidence" value="ECO:0007669"/>
    <property type="project" value="UniProtKB-SubCell"/>
</dbReference>
<keyword evidence="9" id="KW-1185">Reference proteome</keyword>
<reference evidence="8 9" key="1">
    <citation type="submission" date="2018-09" db="EMBL/GenBank/DDBJ databases">
        <authorList>
            <consortium name="Pathogen Informatics"/>
        </authorList>
    </citation>
    <scope>NUCLEOTIDE SEQUENCE [LARGE SCALE GENOMIC DNA]</scope>
    <source>
        <strain evidence="8 9">OH-22767</strain>
    </source>
</reference>
<comment type="subcellular location">
    <subcellularLocation>
        <location evidence="1">Cell membrane</location>
        <topology evidence="1">Multi-pass membrane protein</topology>
    </subcellularLocation>
</comment>
<name>A0A383U4A4_9FLAO</name>
<sequence length="105" mass="12545">MLKKIQAYFEKVPPEKRKKRFKNACIVEGITCILLFLVAMPVKYQFGIWWQMIPVGILHGAAFMWYLVQLPFVKNLYQWDDEDYVFAILSAFFPFATFWVEKKLI</sequence>
<dbReference type="RefSeq" id="WP_119059745.1">
    <property type="nucleotide sequence ID" value="NZ_UNSC01000007.1"/>
</dbReference>